<keyword evidence="2" id="KW-1185">Reference proteome</keyword>
<name>A0A1Y3BAP9_EURMA</name>
<dbReference type="EMBL" id="MUJZ01030121">
    <property type="protein sequence ID" value="OTF77961.1"/>
    <property type="molecule type" value="Genomic_DNA"/>
</dbReference>
<dbReference type="AlphaFoldDB" id="A0A1Y3BAP9"/>
<comment type="caution">
    <text evidence="1">The sequence shown here is derived from an EMBL/GenBank/DDBJ whole genome shotgun (WGS) entry which is preliminary data.</text>
</comment>
<reference evidence="1 2" key="1">
    <citation type="submission" date="2017-03" db="EMBL/GenBank/DDBJ databases">
        <title>Genome Survey of Euroglyphus maynei.</title>
        <authorList>
            <person name="Arlian L.G."/>
            <person name="Morgan M.S."/>
            <person name="Rider S.D."/>
        </authorList>
    </citation>
    <scope>NUCLEOTIDE SEQUENCE [LARGE SCALE GENOMIC DNA]</scope>
    <source>
        <strain evidence="1">Arlian Lab</strain>
        <tissue evidence="1">Whole body</tissue>
    </source>
</reference>
<dbReference type="Proteomes" id="UP000194236">
    <property type="component" value="Unassembled WGS sequence"/>
</dbReference>
<gene>
    <name evidence="1" type="ORF">BLA29_000026</name>
</gene>
<evidence type="ECO:0000313" key="1">
    <source>
        <dbReference type="EMBL" id="OTF77961.1"/>
    </source>
</evidence>
<organism evidence="1 2">
    <name type="scientific">Euroglyphus maynei</name>
    <name type="common">Mayne's house dust mite</name>
    <dbReference type="NCBI Taxonomy" id="6958"/>
    <lineage>
        <taxon>Eukaryota</taxon>
        <taxon>Metazoa</taxon>
        <taxon>Ecdysozoa</taxon>
        <taxon>Arthropoda</taxon>
        <taxon>Chelicerata</taxon>
        <taxon>Arachnida</taxon>
        <taxon>Acari</taxon>
        <taxon>Acariformes</taxon>
        <taxon>Sarcoptiformes</taxon>
        <taxon>Astigmata</taxon>
        <taxon>Psoroptidia</taxon>
        <taxon>Analgoidea</taxon>
        <taxon>Pyroglyphidae</taxon>
        <taxon>Pyroglyphinae</taxon>
        <taxon>Euroglyphus</taxon>
    </lineage>
</organism>
<proteinExistence type="predicted"/>
<sequence length="63" mass="7564">MKVTLGVRQFLNKLYMTLSGYMKQSFWLCFNSEKKMGSYKKKKNVIVMLRLKHLKKNFQPIFA</sequence>
<evidence type="ECO:0000313" key="2">
    <source>
        <dbReference type="Proteomes" id="UP000194236"/>
    </source>
</evidence>
<protein>
    <submittedName>
        <fullName evidence="1">Uncharacterized protein</fullName>
    </submittedName>
</protein>
<accession>A0A1Y3BAP9</accession>